<protein>
    <submittedName>
        <fullName evidence="3">Conserved hypothetical plastid protein</fullName>
    </submittedName>
</protein>
<dbReference type="SUPFAM" id="SSF140869">
    <property type="entry name" value="GUN4-like"/>
    <property type="match status" value="1"/>
</dbReference>
<dbReference type="GO" id="GO:0046906">
    <property type="term" value="F:tetrapyrrole binding"/>
    <property type="evidence" value="ECO:0007669"/>
    <property type="project" value="TreeGrafter"/>
</dbReference>
<keyword evidence="3" id="KW-0934">Plastid</keyword>
<dbReference type="Gene3D" id="1.25.40.620">
    <property type="match status" value="1"/>
</dbReference>
<dbReference type="Gene3D" id="1.10.10.1770">
    <property type="entry name" value="Gun4-like"/>
    <property type="match status" value="1"/>
</dbReference>
<dbReference type="EMBL" id="KY709211">
    <property type="protein sequence ID" value="ARO91086.1"/>
    <property type="molecule type" value="Genomic_DNA"/>
</dbReference>
<evidence type="ECO:0000259" key="1">
    <source>
        <dbReference type="Pfam" id="PF05419"/>
    </source>
</evidence>
<feature type="domain" description="GUN4 N-terminal ARM-like repeat" evidence="2">
    <location>
        <begin position="10"/>
        <end position="87"/>
    </location>
</feature>
<dbReference type="InterPro" id="IPR037215">
    <property type="entry name" value="GUN4-like_sf"/>
</dbReference>
<dbReference type="Pfam" id="PF05419">
    <property type="entry name" value="GUN4"/>
    <property type="match status" value="1"/>
</dbReference>
<dbReference type="CDD" id="cd16383">
    <property type="entry name" value="GUN4"/>
    <property type="match status" value="1"/>
</dbReference>
<keyword evidence="3" id="KW-0150">Chloroplast</keyword>
<dbReference type="Pfam" id="PF16416">
    <property type="entry name" value="GUN4_N"/>
    <property type="match status" value="1"/>
</dbReference>
<dbReference type="PANTHER" id="PTHR34800:SF1">
    <property type="entry name" value="TETRAPYRROLE-BINDING PROTEIN, CHLOROPLASTIC"/>
    <property type="match status" value="1"/>
</dbReference>
<proteinExistence type="predicted"/>
<feature type="domain" description="GUN4-like" evidence="1">
    <location>
        <begin position="97"/>
        <end position="232"/>
    </location>
</feature>
<name>A0A1X9PUB5_9RHOD</name>
<dbReference type="AlphaFoldDB" id="A0A1X9PUB5"/>
<organism evidence="3">
    <name type="scientific">Flintiella sanguinaria</name>
    <dbReference type="NCBI Taxonomy" id="101926"/>
    <lineage>
        <taxon>Eukaryota</taxon>
        <taxon>Rhodophyta</taxon>
        <taxon>Bangiophyceae</taxon>
        <taxon>Porphyridiales</taxon>
        <taxon>Porphyridiaceae</taxon>
        <taxon>Flintiella</taxon>
    </lineage>
</organism>
<dbReference type="InterPro" id="IPR032192">
    <property type="entry name" value="GUN4_N"/>
</dbReference>
<evidence type="ECO:0000259" key="2">
    <source>
        <dbReference type="Pfam" id="PF16416"/>
    </source>
</evidence>
<sequence length="238" mass="28676">MIQEIDDKSYDEYDFSTILKNLNTNEQIEKIEQINRTNKESVDIFIKFLRNRKYASKEFPNHIDGLVYEILYKKTCLESQTFLEKEFSRGILPLDTTKNIDYYDLQKLLVEKKFQEADQITQTKLRQLADLKNREWLYFTDVQKIPSIDLNTIDKLWRIHSLDKFGFSIQRRIWLQFNKDWNALWNNIGWQTNNNPCRYPNEFVWDVTGPKGHLPLFNQLRGVQVLSALFKHELWKNE</sequence>
<dbReference type="PANTHER" id="PTHR34800">
    <property type="entry name" value="TETRAPYRROLE-BINDING PROTEIN, CHLOROPLASTIC"/>
    <property type="match status" value="1"/>
</dbReference>
<gene>
    <name evidence="3" type="primary">ycf53</name>
</gene>
<dbReference type="InterPro" id="IPR008629">
    <property type="entry name" value="GUN4-like"/>
</dbReference>
<accession>A0A1X9PUB5</accession>
<dbReference type="InterPro" id="IPR016024">
    <property type="entry name" value="ARM-type_fold"/>
</dbReference>
<reference evidence="3" key="1">
    <citation type="submission" date="2017-03" db="EMBL/GenBank/DDBJ databases">
        <title>The new red algal subphylum Proteorhodophytina comprises the largest and most divergent plastid genomes known.</title>
        <authorList>
            <person name="Munoz-Gomez S.A."/>
            <person name="Mejia-Franco F.G."/>
            <person name="Durnin K."/>
            <person name="Morgan C."/>
            <person name="Grisdale C.J."/>
            <person name="Archibald J.M."/>
            <person name="Slamovits C.H."/>
        </authorList>
    </citation>
    <scope>NUCLEOTIDE SEQUENCE</scope>
    <source>
        <strain evidence="3">UTEX LB2060</strain>
    </source>
</reference>
<evidence type="ECO:0000313" key="3">
    <source>
        <dbReference type="EMBL" id="ARO91086.1"/>
    </source>
</evidence>
<dbReference type="SUPFAM" id="SSF48371">
    <property type="entry name" value="ARM repeat"/>
    <property type="match status" value="1"/>
</dbReference>
<geneLocation type="chloroplast" evidence="3"/>